<keyword evidence="3 7" id="KW-0479">Metal-binding</keyword>
<accession>A0A1Z4LR92</accession>
<keyword evidence="6" id="KW-0503">Monooxygenase</keyword>
<evidence type="ECO:0000256" key="4">
    <source>
        <dbReference type="ARBA" id="ARBA00023002"/>
    </source>
</evidence>
<evidence type="ECO:0000256" key="7">
    <source>
        <dbReference type="PIRSR" id="PIRSR602401-1"/>
    </source>
</evidence>
<sequence length="445" mass="51082">MTSTNSKNLPLPPGNFGLPVIGESISFFNDSEFTEKRYKKYGSVFKTSIFGNPTIIMIGSEANRFLFTNDNKYFSNQWPSSTRILLGSASVAVQRGGIHQKRRKILSQAFQPRALCEYTSTMEEILQNYCDKWEKTDTLTWYPEIRKYTFDVACKLLVGTDSASDTELLELFEEWIAGLFTLPIRLPWTRFSKALRCRKFLLDKIEKIVLQRQQQPVSNKDALGILLQATDDDGNRLDLEEIKDQILTLLFAGHETLTSALASMCFLLAQHPEVFKKVREEQKQLGLSQPLNSENLKQMTYLDQVIKEVLRFSPPVGGGFREVIESCEFNGYLIPKGWTVSYAVPKTHQDNNIYTEPLNFDPERFAPSRAEDKSKPFANIPFAGGMRECIGKEFARLEMKLFAAFLVREFDWQLLPDENLNNYRTSIITLKDKFKVKFKKIGSKE</sequence>
<evidence type="ECO:0000313" key="8">
    <source>
        <dbReference type="EMBL" id="BAY83727.1"/>
    </source>
</evidence>
<comment type="similarity">
    <text evidence="1">Belongs to the cytochrome P450 family.</text>
</comment>
<dbReference type="GO" id="GO:0016125">
    <property type="term" value="P:sterol metabolic process"/>
    <property type="evidence" value="ECO:0007669"/>
    <property type="project" value="TreeGrafter"/>
</dbReference>
<dbReference type="GO" id="GO:0020037">
    <property type="term" value="F:heme binding"/>
    <property type="evidence" value="ECO:0007669"/>
    <property type="project" value="InterPro"/>
</dbReference>
<dbReference type="InterPro" id="IPR001128">
    <property type="entry name" value="Cyt_P450"/>
</dbReference>
<evidence type="ECO:0000313" key="9">
    <source>
        <dbReference type="Proteomes" id="UP000218418"/>
    </source>
</evidence>
<dbReference type="InterPro" id="IPR002401">
    <property type="entry name" value="Cyt_P450_E_grp-I"/>
</dbReference>
<reference evidence="8 9" key="1">
    <citation type="submission" date="2017-06" db="EMBL/GenBank/DDBJ databases">
        <title>Genome sequencing of cyanobaciteial culture collection at National Institute for Environmental Studies (NIES).</title>
        <authorList>
            <person name="Hirose Y."/>
            <person name="Shimura Y."/>
            <person name="Fujisawa T."/>
            <person name="Nakamura Y."/>
            <person name="Kawachi M."/>
        </authorList>
    </citation>
    <scope>NUCLEOTIDE SEQUENCE [LARGE SCALE GENOMIC DNA]</scope>
    <source>
        <strain evidence="8 9">NIES-267</strain>
    </source>
</reference>
<dbReference type="CDD" id="cd11044">
    <property type="entry name" value="CYP120A1_CYP26-like"/>
    <property type="match status" value="1"/>
</dbReference>
<keyword evidence="4" id="KW-0560">Oxidoreductase</keyword>
<keyword evidence="2 7" id="KW-0349">Heme</keyword>
<name>A0A1Z4LR92_9CYAN</name>
<dbReference type="Pfam" id="PF00067">
    <property type="entry name" value="p450"/>
    <property type="match status" value="1"/>
</dbReference>
<evidence type="ECO:0000256" key="5">
    <source>
        <dbReference type="ARBA" id="ARBA00023004"/>
    </source>
</evidence>
<dbReference type="Gene3D" id="1.10.630.10">
    <property type="entry name" value="Cytochrome P450"/>
    <property type="match status" value="1"/>
</dbReference>
<evidence type="ECO:0000256" key="2">
    <source>
        <dbReference type="ARBA" id="ARBA00022617"/>
    </source>
</evidence>
<dbReference type="EMBL" id="AP018227">
    <property type="protein sequence ID" value="BAY83727.1"/>
    <property type="molecule type" value="Genomic_DNA"/>
</dbReference>
<keyword evidence="9" id="KW-1185">Reference proteome</keyword>
<gene>
    <name evidence="8" type="ORF">NIES267_32180</name>
</gene>
<feature type="binding site" description="axial binding residue" evidence="7">
    <location>
        <position position="389"/>
    </location>
    <ligand>
        <name>heme</name>
        <dbReference type="ChEBI" id="CHEBI:30413"/>
    </ligand>
    <ligandPart>
        <name>Fe</name>
        <dbReference type="ChEBI" id="CHEBI:18248"/>
    </ligandPart>
</feature>
<dbReference type="InterPro" id="IPR036396">
    <property type="entry name" value="Cyt_P450_sf"/>
</dbReference>
<evidence type="ECO:0000256" key="6">
    <source>
        <dbReference type="ARBA" id="ARBA00023033"/>
    </source>
</evidence>
<dbReference type="GO" id="GO:0004497">
    <property type="term" value="F:monooxygenase activity"/>
    <property type="evidence" value="ECO:0007669"/>
    <property type="project" value="UniProtKB-KW"/>
</dbReference>
<dbReference type="PANTHER" id="PTHR24286:SF384">
    <property type="entry name" value="P450, PUTATIVE (EUROFUNG)-RELATED"/>
    <property type="match status" value="1"/>
</dbReference>
<organism evidence="8 9">
    <name type="scientific">Calothrix parasitica NIES-267</name>
    <dbReference type="NCBI Taxonomy" id="1973488"/>
    <lineage>
        <taxon>Bacteria</taxon>
        <taxon>Bacillati</taxon>
        <taxon>Cyanobacteriota</taxon>
        <taxon>Cyanophyceae</taxon>
        <taxon>Nostocales</taxon>
        <taxon>Calotrichaceae</taxon>
        <taxon>Calothrix</taxon>
    </lineage>
</organism>
<protein>
    <submittedName>
        <fullName evidence="8">Cytochrome P450</fullName>
    </submittedName>
</protein>
<dbReference type="Proteomes" id="UP000218418">
    <property type="component" value="Chromosome"/>
</dbReference>
<comment type="cofactor">
    <cofactor evidence="7">
        <name>heme</name>
        <dbReference type="ChEBI" id="CHEBI:30413"/>
    </cofactor>
</comment>
<keyword evidence="5 7" id="KW-0408">Iron</keyword>
<dbReference type="OrthoDB" id="446280at2"/>
<dbReference type="SUPFAM" id="SSF48264">
    <property type="entry name" value="Cytochrome P450"/>
    <property type="match status" value="1"/>
</dbReference>
<dbReference type="AlphaFoldDB" id="A0A1Z4LR92"/>
<proteinExistence type="inferred from homology"/>
<dbReference type="SMR" id="A0A1Z4LR92"/>
<dbReference type="GO" id="GO:0016705">
    <property type="term" value="F:oxidoreductase activity, acting on paired donors, with incorporation or reduction of molecular oxygen"/>
    <property type="evidence" value="ECO:0007669"/>
    <property type="project" value="InterPro"/>
</dbReference>
<evidence type="ECO:0000256" key="1">
    <source>
        <dbReference type="ARBA" id="ARBA00010617"/>
    </source>
</evidence>
<dbReference type="PRINTS" id="PR00385">
    <property type="entry name" value="P450"/>
</dbReference>
<evidence type="ECO:0000256" key="3">
    <source>
        <dbReference type="ARBA" id="ARBA00022723"/>
    </source>
</evidence>
<dbReference type="PANTHER" id="PTHR24286">
    <property type="entry name" value="CYTOCHROME P450 26"/>
    <property type="match status" value="1"/>
</dbReference>
<dbReference type="PRINTS" id="PR00463">
    <property type="entry name" value="EP450I"/>
</dbReference>
<dbReference type="GO" id="GO:0005506">
    <property type="term" value="F:iron ion binding"/>
    <property type="evidence" value="ECO:0007669"/>
    <property type="project" value="InterPro"/>
</dbReference>